<dbReference type="AlphaFoldDB" id="A0AAV3GQ00"/>
<reference evidence="4 5" key="1">
    <citation type="submission" date="2012-04" db="EMBL/GenBank/DDBJ databases">
        <authorList>
            <person name="Weinstock G."/>
            <person name="Sodergren E."/>
            <person name="Lobos E.A."/>
            <person name="Fulton L."/>
            <person name="Fulton R."/>
            <person name="Courtney L."/>
            <person name="Fronick C."/>
            <person name="O'Laughlin M."/>
            <person name="Godfrey J."/>
            <person name="Wilson R.M."/>
            <person name="Miner T."/>
            <person name="Farmer C."/>
            <person name="Delehaunty K."/>
            <person name="Cordes M."/>
            <person name="Minx P."/>
            <person name="Tomlinson C."/>
            <person name="Chen J."/>
            <person name="Wollam A."/>
            <person name="Pepin K.H."/>
            <person name="Bhonagiri V."/>
            <person name="Zhang X."/>
            <person name="Suruliraj S."/>
            <person name="Warren W."/>
            <person name="Mitreva M."/>
            <person name="Mardis E.R."/>
            <person name="Wilson R.K."/>
        </authorList>
    </citation>
    <scope>NUCLEOTIDE SEQUENCE [LARGE SCALE GENOMIC DNA]</scope>
    <source>
        <strain evidence="4 5">ERV63</strain>
    </source>
</reference>
<feature type="region of interest" description="Disordered" evidence="3">
    <location>
        <begin position="172"/>
        <end position="192"/>
    </location>
</feature>
<feature type="compositionally biased region" description="Basic and acidic residues" evidence="3">
    <location>
        <begin position="183"/>
        <end position="192"/>
    </location>
</feature>
<dbReference type="PANTHER" id="PTHR34297:SF3">
    <property type="entry name" value="ALKALINE SHOCK PROTEIN 23"/>
    <property type="match status" value="1"/>
</dbReference>
<protein>
    <recommendedName>
        <fullName evidence="2">Stress response regulator gls24 homolog</fullName>
    </recommendedName>
</protein>
<dbReference type="RefSeq" id="WP_002358599.1">
    <property type="nucleotide sequence ID" value="NZ_JH805679.1"/>
</dbReference>
<proteinExistence type="inferred from homology"/>
<dbReference type="PANTHER" id="PTHR34297">
    <property type="entry name" value="HYPOTHETICAL CYTOSOLIC PROTEIN-RELATED"/>
    <property type="match status" value="1"/>
</dbReference>
<comment type="caution">
    <text evidence="4">The sequence shown here is derived from an EMBL/GenBank/DDBJ whole genome shotgun (WGS) entry which is preliminary data.</text>
</comment>
<name>A0AAV3GQ00_ENTFL</name>
<evidence type="ECO:0000256" key="2">
    <source>
        <dbReference type="ARBA" id="ARBA00039575"/>
    </source>
</evidence>
<evidence type="ECO:0000313" key="4">
    <source>
        <dbReference type="EMBL" id="EJV20515.1"/>
    </source>
</evidence>
<dbReference type="EMBL" id="ALZR01000016">
    <property type="protein sequence ID" value="EJV20515.1"/>
    <property type="molecule type" value="Genomic_DNA"/>
</dbReference>
<comment type="similarity">
    <text evidence="1">Belongs to the asp23 family.</text>
</comment>
<dbReference type="InterPro" id="IPR005531">
    <property type="entry name" value="Asp23"/>
</dbReference>
<gene>
    <name evidence="4" type="ORF">HMPREF1336_00322</name>
</gene>
<evidence type="ECO:0000256" key="3">
    <source>
        <dbReference type="SAM" id="MobiDB-lite"/>
    </source>
</evidence>
<organism evidence="4 5">
    <name type="scientific">Enterococcus faecalis ERV63</name>
    <dbReference type="NCBI Taxonomy" id="1134793"/>
    <lineage>
        <taxon>Bacteria</taxon>
        <taxon>Bacillati</taxon>
        <taxon>Bacillota</taxon>
        <taxon>Bacilli</taxon>
        <taxon>Lactobacillales</taxon>
        <taxon>Enterococcaceae</taxon>
        <taxon>Enterococcus</taxon>
    </lineage>
</organism>
<evidence type="ECO:0000313" key="5">
    <source>
        <dbReference type="Proteomes" id="UP000004117"/>
    </source>
</evidence>
<dbReference type="Proteomes" id="UP000004117">
    <property type="component" value="Unassembled WGS sequence"/>
</dbReference>
<accession>A0AAV3GQ00</accession>
<dbReference type="Pfam" id="PF03780">
    <property type="entry name" value="Asp23"/>
    <property type="match status" value="1"/>
</dbReference>
<evidence type="ECO:0000256" key="1">
    <source>
        <dbReference type="ARBA" id="ARBA00005721"/>
    </source>
</evidence>
<sequence>MENKTNNTKTEIKKKDMSKTFETIKGELFFEDKVIQKIIGIALDEIDGLLTIDGGFFSNIAGKLVNTDNTTSGVDVEVGKKQVAVDLSIVAEYGKDVTTIYDKMKQVISNEVKKMTGLDVIEINVNVVDVKTKEQHENDSVTLQDHLSDAASATGEFASKQFEKSKEALGVASEKVSDGVQNVKEETEPRVK</sequence>